<accession>A0A142D865</accession>
<reference evidence="1 2" key="1">
    <citation type="journal article" date="2016" name="PLoS Biol.">
        <title>Hyperexpansion of RNA Bacteriophage Diversity.</title>
        <authorList>
            <person name="Krishnamurthy S.R."/>
            <person name="Janowski A.B."/>
            <person name="Zhao G."/>
            <person name="Barouch D."/>
            <person name="Wang D."/>
        </authorList>
    </citation>
    <scope>NUCLEOTIDE SEQUENCE [LARGE SCALE GENOMIC DNA]</scope>
    <source>
        <strain evidence="1">AVE006</strain>
    </source>
</reference>
<dbReference type="KEGG" id="vg:80401022"/>
<evidence type="ECO:0000313" key="1">
    <source>
        <dbReference type="EMBL" id="AMQ23534.1"/>
    </source>
</evidence>
<name>A0A142D865_9VIRU</name>
<keyword evidence="2" id="KW-1185">Reference proteome</keyword>
<proteinExistence type="predicted"/>
<feature type="non-terminal residue" evidence="1">
    <location>
        <position position="1"/>
    </location>
</feature>
<dbReference type="Proteomes" id="UP000679834">
    <property type="component" value="Segment"/>
</dbReference>
<evidence type="ECO:0000313" key="2">
    <source>
        <dbReference type="Proteomes" id="UP000679834"/>
    </source>
</evidence>
<organism evidence="1 2">
    <name type="scientific">ssRNA phage AVE006</name>
    <dbReference type="NCBI Taxonomy" id="2848092"/>
    <lineage>
        <taxon>Viruses</taxon>
        <taxon>Riboviria</taxon>
        <taxon>Orthornavirae</taxon>
        <taxon>Lenarviricota</taxon>
        <taxon>Leviviricetes</taxon>
        <taxon>Mahrahovirus</taxon>
        <taxon>Mahrahovirus simiicola</taxon>
    </lineage>
</organism>
<dbReference type="EMBL" id="KT462700">
    <property type="protein sequence ID" value="AMQ23534.1"/>
    <property type="molecule type" value="Genomic_RNA"/>
</dbReference>
<sequence length="423" mass="48524">TSVVARLLRRCYMEIYAYYNALPYGVGASEEFQLTVCFPLSPEATGVSSKFTSRGLSPNFGDGPYFISHVMGHPIGVYMSPSHVDFTYEGNHVIGDRTGLYTAQYSFSVTGRLYKYEWIVNKNADDDYDIKEIQDHFIGDRNVYHWETTHQSVIKNRFPYVTKVGWEPGVFNFLQSEYEVFQAAVSLGIYLAPYATLWSSAYVDAVDQIPKISVNAVEGILDAIDTLRGIYYVLTDPIHALRDFIHGVKDWGNDWLSYRYVYTTTKLDINSVKEGMRAISKVKSLMKEEYSVTGRAKDGLISVGVKVTFKMCDIIPDSYEELFRQYGLVPSAYDMWDIIPFSFMVDWFAQLGDILELFGKFSNTLRYRPTQTWFTAVTVYQNQTTFFRVPGTRLSIPPKYEFREVSDKTLAMRITDFVAIFKP</sequence>
<protein>
    <submittedName>
        <fullName evidence="1">Maturation</fullName>
    </submittedName>
</protein>